<comment type="caution">
    <text evidence="1">The sequence shown here is derived from an EMBL/GenBank/DDBJ whole genome shotgun (WGS) entry which is preliminary data.</text>
</comment>
<proteinExistence type="predicted"/>
<dbReference type="EMBL" id="MU394282">
    <property type="protein sequence ID" value="KAI6092754.1"/>
    <property type="molecule type" value="Genomic_DNA"/>
</dbReference>
<organism evidence="1 2">
    <name type="scientific">Hypoxylon rubiginosum</name>
    <dbReference type="NCBI Taxonomy" id="110542"/>
    <lineage>
        <taxon>Eukaryota</taxon>
        <taxon>Fungi</taxon>
        <taxon>Dikarya</taxon>
        <taxon>Ascomycota</taxon>
        <taxon>Pezizomycotina</taxon>
        <taxon>Sordariomycetes</taxon>
        <taxon>Xylariomycetidae</taxon>
        <taxon>Xylariales</taxon>
        <taxon>Hypoxylaceae</taxon>
        <taxon>Hypoxylon</taxon>
    </lineage>
</organism>
<sequence length="397" mass="45613">MEVENDNWLCPRPMDFNYKLKLVHKDSKLVKDCKNSILQHDDFGGSNGEAVVHMKEALKLLEETSNCGEDDDITTTSSCRRRGRRKKKRGEEGRRGKKREDEDEDENEDEEEDEDEGEERLARWMAVISRPWCRITLFEMADISGYSESMGCPGGRTQNEVAIPDPDISPISPRATEEGKDQLTTTRDMLFYMEQRDNLFSDPDVHYWDWEQKHGSLAKKCLDDILDGSPTRWTVHRTPGCDIYFCVPTPLGCAIRWAMEILEARDRWQISTSRYLVKTRIPSTTEMPKRPSKIPRPSPFQPEQSKTNQSQFLRLLLPRKDRSLHQKAVANQTARARRPLEKTRQIPGPESAWHSDSKIIRQERINAPVERPSDLAPSAVVDSSGPTRATIPWSPHG</sequence>
<evidence type="ECO:0000313" key="2">
    <source>
        <dbReference type="Proteomes" id="UP001497680"/>
    </source>
</evidence>
<reference evidence="1 2" key="1">
    <citation type="journal article" date="2022" name="New Phytol.">
        <title>Ecological generalism drives hyperdiversity of secondary metabolite gene clusters in xylarialean endophytes.</title>
        <authorList>
            <person name="Franco M.E.E."/>
            <person name="Wisecaver J.H."/>
            <person name="Arnold A.E."/>
            <person name="Ju Y.M."/>
            <person name="Slot J.C."/>
            <person name="Ahrendt S."/>
            <person name="Moore L.P."/>
            <person name="Eastman K.E."/>
            <person name="Scott K."/>
            <person name="Konkel Z."/>
            <person name="Mondo S.J."/>
            <person name="Kuo A."/>
            <person name="Hayes R.D."/>
            <person name="Haridas S."/>
            <person name="Andreopoulos B."/>
            <person name="Riley R."/>
            <person name="LaButti K."/>
            <person name="Pangilinan J."/>
            <person name="Lipzen A."/>
            <person name="Amirebrahimi M."/>
            <person name="Yan J."/>
            <person name="Adam C."/>
            <person name="Keymanesh K."/>
            <person name="Ng V."/>
            <person name="Louie K."/>
            <person name="Northen T."/>
            <person name="Drula E."/>
            <person name="Henrissat B."/>
            <person name="Hsieh H.M."/>
            <person name="Youens-Clark K."/>
            <person name="Lutzoni F."/>
            <person name="Miadlikowska J."/>
            <person name="Eastwood D.C."/>
            <person name="Hamelin R.C."/>
            <person name="Grigoriev I.V."/>
            <person name="U'Ren J.M."/>
        </authorList>
    </citation>
    <scope>NUCLEOTIDE SEQUENCE [LARGE SCALE GENOMIC DNA]</scope>
    <source>
        <strain evidence="1 2">ER1909</strain>
    </source>
</reference>
<gene>
    <name evidence="1" type="ORF">F4821DRAFT_253504</name>
</gene>
<accession>A0ACC0DJ16</accession>
<name>A0ACC0DJ16_9PEZI</name>
<protein>
    <submittedName>
        <fullName evidence="1">Uncharacterized protein</fullName>
    </submittedName>
</protein>
<evidence type="ECO:0000313" key="1">
    <source>
        <dbReference type="EMBL" id="KAI6092754.1"/>
    </source>
</evidence>
<keyword evidence="2" id="KW-1185">Reference proteome</keyword>
<dbReference type="Proteomes" id="UP001497680">
    <property type="component" value="Unassembled WGS sequence"/>
</dbReference>